<protein>
    <submittedName>
        <fullName evidence="2">Uncharacterized protein</fullName>
    </submittedName>
</protein>
<sequence>MCTVVNWGPHIRSSDLQQSWNWHALSGYHYKARQQEQQIASGKEEGMDSLMRVFGTSIWPSPVLEHIEAVRFAVAKGFFGGAASASLRLSQPVPRNFFYHCVACWAVINATVPRLKSVGASRVVCEARPASMRLRALQSFQLKRQSTYRSPPPVPVQQASSRSPARVRRRPVRSAHHWRTTQHHPPSPPARPVTTIHPFLRPSPLPSLLALSAPRLPPHLLPTCFEPASPPLRFAASPQRAHDSDPSLVPPTDNRIFAFFTPRRIDILETFGSSFRNATHSGQRHHKHPRSPS</sequence>
<evidence type="ECO:0000313" key="2">
    <source>
        <dbReference type="EMBL" id="KAF2260508.1"/>
    </source>
</evidence>
<dbReference type="EMBL" id="ML986680">
    <property type="protein sequence ID" value="KAF2260508.1"/>
    <property type="molecule type" value="Genomic_DNA"/>
</dbReference>
<proteinExistence type="predicted"/>
<name>A0A9P4K452_9PLEO</name>
<dbReference type="AlphaFoldDB" id="A0A9P4K452"/>
<evidence type="ECO:0000313" key="3">
    <source>
        <dbReference type="Proteomes" id="UP000800093"/>
    </source>
</evidence>
<dbReference type="Proteomes" id="UP000800093">
    <property type="component" value="Unassembled WGS sequence"/>
</dbReference>
<comment type="caution">
    <text evidence="2">The sequence shown here is derived from an EMBL/GenBank/DDBJ whole genome shotgun (WGS) entry which is preliminary data.</text>
</comment>
<reference evidence="3" key="1">
    <citation type="journal article" date="2020" name="Stud. Mycol.">
        <title>101 Dothideomycetes genomes: A test case for predicting lifestyles and emergence of pathogens.</title>
        <authorList>
            <person name="Haridas S."/>
            <person name="Albert R."/>
            <person name="Binder M."/>
            <person name="Bloem J."/>
            <person name="LaButti K."/>
            <person name="Salamov A."/>
            <person name="Andreopoulos B."/>
            <person name="Baker S."/>
            <person name="Barry K."/>
            <person name="Bills G."/>
            <person name="Bluhm B."/>
            <person name="Cannon C."/>
            <person name="Castanera R."/>
            <person name="Culley D."/>
            <person name="Daum C."/>
            <person name="Ezra D."/>
            <person name="Gonzalez J."/>
            <person name="Henrissat B."/>
            <person name="Kuo A."/>
            <person name="Liang C."/>
            <person name="Lipzen A."/>
            <person name="Lutzoni F."/>
            <person name="Magnuson J."/>
            <person name="Mondo S."/>
            <person name="Nolan M."/>
            <person name="Ohm R."/>
            <person name="Pangilinan J."/>
            <person name="Park H.-J."/>
            <person name="Ramirez L."/>
            <person name="Alfaro M."/>
            <person name="Sun H."/>
            <person name="Tritt A."/>
            <person name="Yoshinaga Y."/>
            <person name="Zwiers L.-H."/>
            <person name="Turgeon B."/>
            <person name="Goodwin S."/>
            <person name="Spatafora J."/>
            <person name="Crous P."/>
            <person name="Grigoriev I."/>
        </authorList>
    </citation>
    <scope>NUCLEOTIDE SEQUENCE [LARGE SCALE GENOMIC DNA]</scope>
    <source>
        <strain evidence="3">CBS 304.66</strain>
    </source>
</reference>
<feature type="compositionally biased region" description="Basic residues" evidence="1">
    <location>
        <begin position="165"/>
        <end position="182"/>
    </location>
</feature>
<feature type="region of interest" description="Disordered" evidence="1">
    <location>
        <begin position="144"/>
        <end position="191"/>
    </location>
</feature>
<organism evidence="2 3">
    <name type="scientific">Lojkania enalia</name>
    <dbReference type="NCBI Taxonomy" id="147567"/>
    <lineage>
        <taxon>Eukaryota</taxon>
        <taxon>Fungi</taxon>
        <taxon>Dikarya</taxon>
        <taxon>Ascomycota</taxon>
        <taxon>Pezizomycotina</taxon>
        <taxon>Dothideomycetes</taxon>
        <taxon>Pleosporomycetidae</taxon>
        <taxon>Pleosporales</taxon>
        <taxon>Pleosporales incertae sedis</taxon>
        <taxon>Lojkania</taxon>
    </lineage>
</organism>
<accession>A0A9P4K452</accession>
<gene>
    <name evidence="2" type="ORF">CC78DRAFT_584794</name>
</gene>
<evidence type="ECO:0000256" key="1">
    <source>
        <dbReference type="SAM" id="MobiDB-lite"/>
    </source>
</evidence>
<keyword evidence="3" id="KW-1185">Reference proteome</keyword>